<evidence type="ECO:0000313" key="4">
    <source>
        <dbReference type="Proteomes" id="UP000293637"/>
    </source>
</evidence>
<dbReference type="InterPro" id="IPR032561">
    <property type="entry name" value="DUF4930"/>
</dbReference>
<comment type="caution">
    <text evidence="3">The sequence shown here is derived from an EMBL/GenBank/DDBJ whole genome shotgun (WGS) entry which is preliminary data.</text>
</comment>
<feature type="region of interest" description="Disordered" evidence="1">
    <location>
        <begin position="47"/>
        <end position="83"/>
    </location>
</feature>
<name>A0A4Q9W060_STALU</name>
<dbReference type="AlphaFoldDB" id="A0A4Q9W060"/>
<feature type="compositionally biased region" description="Polar residues" evidence="1">
    <location>
        <begin position="47"/>
        <end position="56"/>
    </location>
</feature>
<keyword evidence="2" id="KW-0812">Transmembrane</keyword>
<feature type="transmembrane region" description="Helical" evidence="2">
    <location>
        <begin position="6"/>
        <end position="25"/>
    </location>
</feature>
<dbReference type="Proteomes" id="UP000293637">
    <property type="component" value="Unassembled WGS sequence"/>
</dbReference>
<organism evidence="3 4">
    <name type="scientific">Staphylococcus lugdunensis</name>
    <dbReference type="NCBI Taxonomy" id="28035"/>
    <lineage>
        <taxon>Bacteria</taxon>
        <taxon>Bacillati</taxon>
        <taxon>Bacillota</taxon>
        <taxon>Bacilli</taxon>
        <taxon>Bacillales</taxon>
        <taxon>Staphylococcaceae</taxon>
        <taxon>Staphylococcus</taxon>
    </lineage>
</organism>
<evidence type="ECO:0000256" key="1">
    <source>
        <dbReference type="SAM" id="MobiDB-lite"/>
    </source>
</evidence>
<reference evidence="3 4" key="1">
    <citation type="journal article" date="2019" name="Sci. Transl. Med.">
        <title>Quorum sensing between bacterial species on the skin protects against epidermal injury in atopic dermatitis.</title>
        <authorList>
            <person name="Williams M.R."/>
        </authorList>
    </citation>
    <scope>NUCLEOTIDE SEQUENCE [LARGE SCALE GENOMIC DNA]</scope>
    <source>
        <strain evidence="3 4">E7</strain>
    </source>
</reference>
<sequence>MRFIFSIVTNIIAELAIIAIIYIALKYAPFLRDQEWNPLHESTNYIQQNMHDTPANNRLPAQPQNGKSYSLKENDIINNVPSS</sequence>
<dbReference type="Pfam" id="PF16284">
    <property type="entry name" value="DUF4930"/>
    <property type="match status" value="1"/>
</dbReference>
<dbReference type="EMBL" id="SCHB01000274">
    <property type="protein sequence ID" value="TBW68144.1"/>
    <property type="molecule type" value="Genomic_DNA"/>
</dbReference>
<keyword evidence="2" id="KW-0472">Membrane</keyword>
<proteinExistence type="predicted"/>
<gene>
    <name evidence="3" type="ORF">EQ812_13810</name>
</gene>
<protein>
    <submittedName>
        <fullName evidence="3">DUF4930 family protein</fullName>
    </submittedName>
</protein>
<keyword evidence="2" id="KW-1133">Transmembrane helix</keyword>
<dbReference type="RefSeq" id="WP_131513222.1">
    <property type="nucleotide sequence ID" value="NZ_SCHB01000274.1"/>
</dbReference>
<accession>A0A4Q9W060</accession>
<feature type="non-terminal residue" evidence="3">
    <location>
        <position position="83"/>
    </location>
</feature>
<evidence type="ECO:0000313" key="3">
    <source>
        <dbReference type="EMBL" id="TBW68144.1"/>
    </source>
</evidence>
<evidence type="ECO:0000256" key="2">
    <source>
        <dbReference type="SAM" id="Phobius"/>
    </source>
</evidence>